<dbReference type="Proteomes" id="UP000232587">
    <property type="component" value="Unassembled WGS sequence"/>
</dbReference>
<keyword evidence="2" id="KW-1185">Reference proteome</keyword>
<organism evidence="1 2">
    <name type="scientific">Novosphingobium kunmingense</name>
    <dbReference type="NCBI Taxonomy" id="1211806"/>
    <lineage>
        <taxon>Bacteria</taxon>
        <taxon>Pseudomonadati</taxon>
        <taxon>Pseudomonadota</taxon>
        <taxon>Alphaproteobacteria</taxon>
        <taxon>Sphingomonadales</taxon>
        <taxon>Sphingomonadaceae</taxon>
        <taxon>Novosphingobium</taxon>
    </lineage>
</organism>
<proteinExistence type="predicted"/>
<sequence length="50" mass="5078">MADSVQGRLKVGLVIGLLAVASLLALAWVDAGVEPVRPLTAPATLPEAAR</sequence>
<reference evidence="1 2" key="1">
    <citation type="submission" date="2017-11" db="EMBL/GenBank/DDBJ databases">
        <title>Genomic Encyclopedia of Type Strains, Phase III (KMG-III): the genomes of soil and plant-associated and newly described type strains.</title>
        <authorList>
            <person name="Whitman W."/>
        </authorList>
    </citation>
    <scope>NUCLEOTIDE SEQUENCE [LARGE SCALE GENOMIC DNA]</scope>
    <source>
        <strain evidence="1 2">CGMCC 1.12274</strain>
    </source>
</reference>
<dbReference type="EMBL" id="PHUF01000002">
    <property type="protein sequence ID" value="PKB25683.1"/>
    <property type="molecule type" value="Genomic_DNA"/>
</dbReference>
<protein>
    <submittedName>
        <fullName evidence="1">Uncharacterized protein</fullName>
    </submittedName>
</protein>
<gene>
    <name evidence="1" type="ORF">B0I00_0889</name>
</gene>
<accession>A0A2N0I3D3</accession>
<evidence type="ECO:0000313" key="2">
    <source>
        <dbReference type="Proteomes" id="UP000232587"/>
    </source>
</evidence>
<comment type="caution">
    <text evidence="1">The sequence shown here is derived from an EMBL/GenBank/DDBJ whole genome shotgun (WGS) entry which is preliminary data.</text>
</comment>
<evidence type="ECO:0000313" key="1">
    <source>
        <dbReference type="EMBL" id="PKB25683.1"/>
    </source>
</evidence>
<name>A0A2N0I3D3_9SPHN</name>
<dbReference type="AlphaFoldDB" id="A0A2N0I3D3"/>